<dbReference type="Pfam" id="PF00089">
    <property type="entry name" value="Trypsin"/>
    <property type="match status" value="1"/>
</dbReference>
<dbReference type="AlphaFoldDB" id="A0A8I6RPZ9"/>
<dbReference type="InterPro" id="IPR009003">
    <property type="entry name" value="Peptidase_S1_PA"/>
</dbReference>
<dbReference type="PROSITE" id="PS00134">
    <property type="entry name" value="TRYPSIN_HIS"/>
    <property type="match status" value="1"/>
</dbReference>
<keyword evidence="4" id="KW-1015">Disulfide bond</keyword>
<name>A0A8I6RPZ9_CIMLE</name>
<dbReference type="KEGG" id="clec:106665781"/>
<evidence type="ECO:0000256" key="3">
    <source>
        <dbReference type="ARBA" id="ARBA00022825"/>
    </source>
</evidence>
<evidence type="ECO:0000256" key="4">
    <source>
        <dbReference type="ARBA" id="ARBA00023157"/>
    </source>
</evidence>
<dbReference type="Gene3D" id="2.40.10.10">
    <property type="entry name" value="Trypsin-like serine proteases"/>
    <property type="match status" value="1"/>
</dbReference>
<dbReference type="InterPro" id="IPR001254">
    <property type="entry name" value="Trypsin_dom"/>
</dbReference>
<dbReference type="EnsemblMetazoa" id="XM_014392485.2">
    <property type="protein sequence ID" value="XP_014247971.1"/>
    <property type="gene ID" value="LOC106665781"/>
</dbReference>
<protein>
    <recommendedName>
        <fullName evidence="6">Peptidase S1 domain-containing protein</fullName>
    </recommendedName>
</protein>
<keyword evidence="1" id="KW-0645">Protease</keyword>
<accession>A0A8I6RPZ9</accession>
<sequence>MIILNFFTFVCVLLVMSFDCTLGEADSKIKGGHAANNGEFPYLALIAGGNACGSALITLQKIVTAAHCFRIEYSPAKYVDLKATYVFAGSIVLADQDNGQMTQIKHYKIHDQYKPRGDGKMLYDIATADLQKAFVQNDMVKPMTLPSKDPSNFKSAWDTFVASGKTCRIMGWGTESVTFASGQPVPGQPSPALKTTDVKPLSVAECKSAQGPGQDLMDMGYHCFLGVEHGSMPLFGDSGSPIECGGKVFGVASAITFSKNNPEKPTPFFYVMFGNYLKDLGIDAANGAVPFCNVGTWPFIFILLTTIIHTILSTVT</sequence>
<keyword evidence="3" id="KW-0720">Serine protease</keyword>
<evidence type="ECO:0000256" key="1">
    <source>
        <dbReference type="ARBA" id="ARBA00022670"/>
    </source>
</evidence>
<organism evidence="7 8">
    <name type="scientific">Cimex lectularius</name>
    <name type="common">Bed bug</name>
    <name type="synonym">Acanthia lectularia</name>
    <dbReference type="NCBI Taxonomy" id="79782"/>
    <lineage>
        <taxon>Eukaryota</taxon>
        <taxon>Metazoa</taxon>
        <taxon>Ecdysozoa</taxon>
        <taxon>Arthropoda</taxon>
        <taxon>Hexapoda</taxon>
        <taxon>Insecta</taxon>
        <taxon>Pterygota</taxon>
        <taxon>Neoptera</taxon>
        <taxon>Paraneoptera</taxon>
        <taxon>Hemiptera</taxon>
        <taxon>Heteroptera</taxon>
        <taxon>Panheteroptera</taxon>
        <taxon>Cimicomorpha</taxon>
        <taxon>Cimicidae</taxon>
        <taxon>Cimex</taxon>
    </lineage>
</organism>
<dbReference type="SMART" id="SM00020">
    <property type="entry name" value="Tryp_SPc"/>
    <property type="match status" value="1"/>
</dbReference>
<dbReference type="OrthoDB" id="5565075at2759"/>
<dbReference type="InterPro" id="IPR018114">
    <property type="entry name" value="TRYPSIN_HIS"/>
</dbReference>
<evidence type="ECO:0000313" key="8">
    <source>
        <dbReference type="Proteomes" id="UP000494040"/>
    </source>
</evidence>
<dbReference type="PANTHER" id="PTHR24276:SF91">
    <property type="entry name" value="AT26814P-RELATED"/>
    <property type="match status" value="1"/>
</dbReference>
<dbReference type="GO" id="GO:0004252">
    <property type="term" value="F:serine-type endopeptidase activity"/>
    <property type="evidence" value="ECO:0007669"/>
    <property type="project" value="InterPro"/>
</dbReference>
<dbReference type="PANTHER" id="PTHR24276">
    <property type="entry name" value="POLYSERASE-RELATED"/>
    <property type="match status" value="1"/>
</dbReference>
<evidence type="ECO:0000256" key="2">
    <source>
        <dbReference type="ARBA" id="ARBA00022801"/>
    </source>
</evidence>
<reference evidence="7" key="1">
    <citation type="submission" date="2022-01" db="UniProtKB">
        <authorList>
            <consortium name="EnsemblMetazoa"/>
        </authorList>
    </citation>
    <scope>IDENTIFICATION</scope>
</reference>
<keyword evidence="2" id="KW-0378">Hydrolase</keyword>
<evidence type="ECO:0000259" key="6">
    <source>
        <dbReference type="PROSITE" id="PS50240"/>
    </source>
</evidence>
<feature type="signal peptide" evidence="5">
    <location>
        <begin position="1"/>
        <end position="23"/>
    </location>
</feature>
<feature type="domain" description="Peptidase S1" evidence="6">
    <location>
        <begin position="29"/>
        <end position="316"/>
    </location>
</feature>
<dbReference type="OMA" id="ERRNICG"/>
<dbReference type="Proteomes" id="UP000494040">
    <property type="component" value="Unassembled WGS sequence"/>
</dbReference>
<dbReference type="PROSITE" id="PS50240">
    <property type="entry name" value="TRYPSIN_DOM"/>
    <property type="match status" value="1"/>
</dbReference>
<dbReference type="InterPro" id="IPR043504">
    <property type="entry name" value="Peptidase_S1_PA_chymotrypsin"/>
</dbReference>
<keyword evidence="5" id="KW-0732">Signal</keyword>
<evidence type="ECO:0000256" key="5">
    <source>
        <dbReference type="SAM" id="SignalP"/>
    </source>
</evidence>
<evidence type="ECO:0000313" key="7">
    <source>
        <dbReference type="EnsemblMetazoa" id="XP_014247971.1"/>
    </source>
</evidence>
<feature type="chain" id="PRO_5035208223" description="Peptidase S1 domain-containing protein" evidence="5">
    <location>
        <begin position="24"/>
        <end position="316"/>
    </location>
</feature>
<dbReference type="GO" id="GO:0006508">
    <property type="term" value="P:proteolysis"/>
    <property type="evidence" value="ECO:0007669"/>
    <property type="project" value="UniProtKB-KW"/>
</dbReference>
<keyword evidence="8" id="KW-1185">Reference proteome</keyword>
<proteinExistence type="predicted"/>
<dbReference type="GeneID" id="106665781"/>
<dbReference type="RefSeq" id="XP_014247971.1">
    <property type="nucleotide sequence ID" value="XM_014392485.2"/>
</dbReference>
<dbReference type="InterPro" id="IPR050430">
    <property type="entry name" value="Peptidase_S1"/>
</dbReference>
<dbReference type="SUPFAM" id="SSF50494">
    <property type="entry name" value="Trypsin-like serine proteases"/>
    <property type="match status" value="1"/>
</dbReference>